<dbReference type="InterPro" id="IPR013325">
    <property type="entry name" value="RNA_pol_sigma_r2"/>
</dbReference>
<dbReference type="Pfam" id="PF08281">
    <property type="entry name" value="Sigma70_r4_2"/>
    <property type="match status" value="1"/>
</dbReference>
<dbReference type="InterPro" id="IPR013324">
    <property type="entry name" value="RNA_pol_sigma_r3/r4-like"/>
</dbReference>
<name>A0ABT5RRU0_9BURK</name>
<dbReference type="SUPFAM" id="SSF88946">
    <property type="entry name" value="Sigma2 domain of RNA polymerase sigma factors"/>
    <property type="match status" value="1"/>
</dbReference>
<dbReference type="InterPro" id="IPR036388">
    <property type="entry name" value="WH-like_DNA-bd_sf"/>
</dbReference>
<dbReference type="InterPro" id="IPR013249">
    <property type="entry name" value="RNA_pol_sigma70_r4_t2"/>
</dbReference>
<dbReference type="RefSeq" id="WP_274107026.1">
    <property type="nucleotide sequence ID" value="NZ_JAPCKI010000001.1"/>
</dbReference>
<gene>
    <name evidence="4" type="ORF">OIN59_03150</name>
</gene>
<dbReference type="EMBL" id="JAPCKI010000001">
    <property type="protein sequence ID" value="MDD2176414.1"/>
    <property type="molecule type" value="Genomic_DNA"/>
</dbReference>
<dbReference type="PANTHER" id="PTHR30173:SF36">
    <property type="entry name" value="ECF RNA POLYMERASE SIGMA FACTOR SIGJ"/>
    <property type="match status" value="1"/>
</dbReference>
<accession>A0ABT5RRU0</accession>
<dbReference type="NCBIfam" id="TIGR02937">
    <property type="entry name" value="sigma70-ECF"/>
    <property type="match status" value="1"/>
</dbReference>
<dbReference type="InterPro" id="IPR052704">
    <property type="entry name" value="ECF_Sigma-70_Domain"/>
</dbReference>
<feature type="region of interest" description="Disordered" evidence="1">
    <location>
        <begin position="161"/>
        <end position="181"/>
    </location>
</feature>
<organism evidence="4 5">
    <name type="scientific">Acidovorax benzenivorans</name>
    <dbReference type="NCBI Taxonomy" id="2987520"/>
    <lineage>
        <taxon>Bacteria</taxon>
        <taxon>Pseudomonadati</taxon>
        <taxon>Pseudomonadota</taxon>
        <taxon>Betaproteobacteria</taxon>
        <taxon>Burkholderiales</taxon>
        <taxon>Comamonadaceae</taxon>
        <taxon>Acidovorax</taxon>
    </lineage>
</organism>
<evidence type="ECO:0000256" key="1">
    <source>
        <dbReference type="SAM" id="MobiDB-lite"/>
    </source>
</evidence>
<dbReference type="Pfam" id="PF04542">
    <property type="entry name" value="Sigma70_r2"/>
    <property type="match status" value="1"/>
</dbReference>
<dbReference type="Gene3D" id="1.10.10.10">
    <property type="entry name" value="Winged helix-like DNA-binding domain superfamily/Winged helix DNA-binding domain"/>
    <property type="match status" value="1"/>
</dbReference>
<dbReference type="InterPro" id="IPR014284">
    <property type="entry name" value="RNA_pol_sigma-70_dom"/>
</dbReference>
<evidence type="ECO:0000259" key="2">
    <source>
        <dbReference type="Pfam" id="PF04542"/>
    </source>
</evidence>
<feature type="domain" description="RNA polymerase sigma factor 70 region 4 type 2" evidence="3">
    <location>
        <begin position="110"/>
        <end position="161"/>
    </location>
</feature>
<feature type="domain" description="RNA polymerase sigma-70 region 2" evidence="2">
    <location>
        <begin position="10"/>
        <end position="73"/>
    </location>
</feature>
<dbReference type="PANTHER" id="PTHR30173">
    <property type="entry name" value="SIGMA 19 FACTOR"/>
    <property type="match status" value="1"/>
</dbReference>
<evidence type="ECO:0000313" key="4">
    <source>
        <dbReference type="EMBL" id="MDD2176414.1"/>
    </source>
</evidence>
<comment type="caution">
    <text evidence="4">The sequence shown here is derived from an EMBL/GenBank/DDBJ whole genome shotgun (WGS) entry which is preliminary data.</text>
</comment>
<feature type="compositionally biased region" description="Basic and acidic residues" evidence="1">
    <location>
        <begin position="163"/>
        <end position="181"/>
    </location>
</feature>
<evidence type="ECO:0000313" key="5">
    <source>
        <dbReference type="Proteomes" id="UP001148932"/>
    </source>
</evidence>
<keyword evidence="5" id="KW-1185">Reference proteome</keyword>
<dbReference type="Gene3D" id="1.10.1740.10">
    <property type="match status" value="1"/>
</dbReference>
<sequence length="276" mass="29192">MQDEHTLALVGASRSALVRAATRLLGPADAEDAVQDAYVRALEANAPALNAAQAWLLTVVRNLAIDRLRRRQWMAQWLAEAVQTAQGDAVGTVAPSAEADAALAQQATLALRRLAACVTPTEGAAVLLHAVFEASHAELAQASGRSEAACRQQLRRALQRLRQAQEGDEARRGDGRDESKDNAPAVLRLYLQSLQSRDPQTLWALLRQPPVSALAMQGVAQAVQPVQPSAQRTPATVGGVVQVGGQLGLVLTLDGVTLCVVPLGPHAEQAQEAMVV</sequence>
<protein>
    <submittedName>
        <fullName evidence="4">Sigma-70 family RNA polymerase sigma factor</fullName>
    </submittedName>
</protein>
<reference evidence="4" key="1">
    <citation type="submission" date="2022-10" db="EMBL/GenBank/DDBJ databases">
        <title>Description of microaerobic benzene degrading bacteria.</title>
        <authorList>
            <person name="Bedics A."/>
            <person name="Tancsics A."/>
            <person name="Banerjee S."/>
        </authorList>
    </citation>
    <scope>NUCLEOTIDE SEQUENCE</scope>
    <source>
        <strain evidence="4">D2M1</strain>
    </source>
</reference>
<dbReference type="Proteomes" id="UP001148932">
    <property type="component" value="Unassembled WGS sequence"/>
</dbReference>
<dbReference type="SUPFAM" id="SSF88659">
    <property type="entry name" value="Sigma3 and sigma4 domains of RNA polymerase sigma factors"/>
    <property type="match status" value="1"/>
</dbReference>
<proteinExistence type="predicted"/>
<dbReference type="InterPro" id="IPR007627">
    <property type="entry name" value="RNA_pol_sigma70_r2"/>
</dbReference>
<evidence type="ECO:0000259" key="3">
    <source>
        <dbReference type="Pfam" id="PF08281"/>
    </source>
</evidence>